<accession>A0AAJ0FHG9</accession>
<gene>
    <name evidence="3" type="ORF">QBC33DRAFT_574397</name>
</gene>
<dbReference type="InterPro" id="IPR029058">
    <property type="entry name" value="AB_hydrolase_fold"/>
</dbReference>
<protein>
    <submittedName>
        <fullName evidence="3">Carboxylesterase NlhH</fullName>
    </submittedName>
</protein>
<evidence type="ECO:0000313" key="3">
    <source>
        <dbReference type="EMBL" id="KAK1762164.1"/>
    </source>
</evidence>
<organism evidence="3 4">
    <name type="scientific">Phialemonium atrogriseum</name>
    <dbReference type="NCBI Taxonomy" id="1093897"/>
    <lineage>
        <taxon>Eukaryota</taxon>
        <taxon>Fungi</taxon>
        <taxon>Dikarya</taxon>
        <taxon>Ascomycota</taxon>
        <taxon>Pezizomycotina</taxon>
        <taxon>Sordariomycetes</taxon>
        <taxon>Sordariomycetidae</taxon>
        <taxon>Cephalothecales</taxon>
        <taxon>Cephalothecaceae</taxon>
        <taxon>Phialemonium</taxon>
    </lineage>
</organism>
<dbReference type="Gene3D" id="3.40.50.1820">
    <property type="entry name" value="alpha/beta hydrolase"/>
    <property type="match status" value="1"/>
</dbReference>
<dbReference type="InterPro" id="IPR013094">
    <property type="entry name" value="AB_hydrolase_3"/>
</dbReference>
<keyword evidence="4" id="KW-1185">Reference proteome</keyword>
<dbReference type="PANTHER" id="PTHR48081">
    <property type="entry name" value="AB HYDROLASE SUPERFAMILY PROTEIN C4A8.06C"/>
    <property type="match status" value="1"/>
</dbReference>
<keyword evidence="1" id="KW-0378">Hydrolase</keyword>
<evidence type="ECO:0000259" key="2">
    <source>
        <dbReference type="Pfam" id="PF07859"/>
    </source>
</evidence>
<proteinExistence type="predicted"/>
<dbReference type="GeneID" id="85313939"/>
<dbReference type="InterPro" id="IPR050300">
    <property type="entry name" value="GDXG_lipolytic_enzyme"/>
</dbReference>
<dbReference type="SUPFAM" id="SSF53474">
    <property type="entry name" value="alpha/beta-Hydrolases"/>
    <property type="match status" value="1"/>
</dbReference>
<feature type="domain" description="Alpha/beta hydrolase fold-3" evidence="2">
    <location>
        <begin position="102"/>
        <end position="334"/>
    </location>
</feature>
<dbReference type="Pfam" id="PF07859">
    <property type="entry name" value="Abhydrolase_3"/>
    <property type="match status" value="1"/>
</dbReference>
<sequence>MARLPSTPDEILASSRFDPDFEATWKAQGSPSGDPPCDIPTLKSIMEKHFPSIQQKATACRPAGVVQAEYLIPLETGFESRTLVCHAARDVEKTRDKLSPIVVLFHGGGNCIGYPELELDLAYQLVLTHNATVICPSVRQAPEHPFPASINDAWAILQYIGTQAGRSADKQSGPSLLPPNASASAGFIVGGSSSGAHTSGVLARLYLDEEPSPPLTGQFLSCGAYVNPSGVPAKFREVYLSREQNADAPVLTQRFLRLFQDAEKPDTGSRLWSPMWDYPDCLGLMKTKMPPAYFQACGLDLSRDDSLIYERVLREECGVPTKMDLYSGFPHCFWNSFPEMEASKKRLKDSVEGIGWLLGRIGANASG</sequence>
<dbReference type="EMBL" id="MU839041">
    <property type="protein sequence ID" value="KAK1762164.1"/>
    <property type="molecule type" value="Genomic_DNA"/>
</dbReference>
<dbReference type="AlphaFoldDB" id="A0AAJ0FHG9"/>
<dbReference type="Proteomes" id="UP001244011">
    <property type="component" value="Unassembled WGS sequence"/>
</dbReference>
<evidence type="ECO:0000313" key="4">
    <source>
        <dbReference type="Proteomes" id="UP001244011"/>
    </source>
</evidence>
<dbReference type="GO" id="GO:0016787">
    <property type="term" value="F:hydrolase activity"/>
    <property type="evidence" value="ECO:0007669"/>
    <property type="project" value="UniProtKB-KW"/>
</dbReference>
<evidence type="ECO:0000256" key="1">
    <source>
        <dbReference type="ARBA" id="ARBA00022801"/>
    </source>
</evidence>
<dbReference type="RefSeq" id="XP_060278377.1">
    <property type="nucleotide sequence ID" value="XM_060430752.1"/>
</dbReference>
<dbReference type="PANTHER" id="PTHR48081:SF8">
    <property type="entry name" value="ALPHA_BETA HYDROLASE FOLD-3 DOMAIN-CONTAINING PROTEIN-RELATED"/>
    <property type="match status" value="1"/>
</dbReference>
<name>A0AAJ0FHG9_9PEZI</name>
<comment type="caution">
    <text evidence="3">The sequence shown here is derived from an EMBL/GenBank/DDBJ whole genome shotgun (WGS) entry which is preliminary data.</text>
</comment>
<reference evidence="3" key="1">
    <citation type="submission" date="2023-06" db="EMBL/GenBank/DDBJ databases">
        <title>Genome-scale phylogeny and comparative genomics of the fungal order Sordariales.</title>
        <authorList>
            <consortium name="Lawrence Berkeley National Laboratory"/>
            <person name="Hensen N."/>
            <person name="Bonometti L."/>
            <person name="Westerberg I."/>
            <person name="Brannstrom I.O."/>
            <person name="Guillou S."/>
            <person name="Cros-Aarteil S."/>
            <person name="Calhoun S."/>
            <person name="Haridas S."/>
            <person name="Kuo A."/>
            <person name="Mondo S."/>
            <person name="Pangilinan J."/>
            <person name="Riley R."/>
            <person name="Labutti K."/>
            <person name="Andreopoulos B."/>
            <person name="Lipzen A."/>
            <person name="Chen C."/>
            <person name="Yanf M."/>
            <person name="Daum C."/>
            <person name="Ng V."/>
            <person name="Clum A."/>
            <person name="Steindorff A."/>
            <person name="Ohm R."/>
            <person name="Martin F."/>
            <person name="Silar P."/>
            <person name="Natvig D."/>
            <person name="Lalanne C."/>
            <person name="Gautier V."/>
            <person name="Ament-Velasquez S.L."/>
            <person name="Kruys A."/>
            <person name="Hutchinson M.I."/>
            <person name="Powell A.J."/>
            <person name="Barry K."/>
            <person name="Miller A.N."/>
            <person name="Grigoriev I.V."/>
            <person name="Debuchy R."/>
            <person name="Gladieux P."/>
            <person name="Thoren M.H."/>
            <person name="Johannesson H."/>
        </authorList>
    </citation>
    <scope>NUCLEOTIDE SEQUENCE</scope>
    <source>
        <strain evidence="3">8032-3</strain>
    </source>
</reference>